<dbReference type="AlphaFoldDB" id="A0A0R3W090"/>
<accession>A0A0R3W090</accession>
<organism evidence="1">
    <name type="scientific">Taenia asiatica</name>
    <name type="common">Asian tapeworm</name>
    <dbReference type="NCBI Taxonomy" id="60517"/>
    <lineage>
        <taxon>Eukaryota</taxon>
        <taxon>Metazoa</taxon>
        <taxon>Spiralia</taxon>
        <taxon>Lophotrochozoa</taxon>
        <taxon>Platyhelminthes</taxon>
        <taxon>Cestoda</taxon>
        <taxon>Eucestoda</taxon>
        <taxon>Cyclophyllidea</taxon>
        <taxon>Taeniidae</taxon>
        <taxon>Taenia</taxon>
    </lineage>
</organism>
<proteinExistence type="predicted"/>
<name>A0A0R3W090_TAEAS</name>
<sequence>LAHFHCASSALRDLLHVQHRRRFINPVSRCARDVHTGTSAELAIMHNRHCSADYADIVPKPYKKQVDKAICILCGKQRGHLASRHNICRCRSMLECAACDIDTWYDGM</sequence>
<dbReference type="WBParaSite" id="TASK_0000308401-mRNA-1">
    <property type="protein sequence ID" value="TASK_0000308401-mRNA-1"/>
    <property type="gene ID" value="TASK_0000308401"/>
</dbReference>
<reference evidence="1" key="1">
    <citation type="submission" date="2017-02" db="UniProtKB">
        <authorList>
            <consortium name="WormBaseParasite"/>
        </authorList>
    </citation>
    <scope>IDENTIFICATION</scope>
</reference>
<evidence type="ECO:0000313" key="1">
    <source>
        <dbReference type="WBParaSite" id="TASK_0000308401-mRNA-1"/>
    </source>
</evidence>
<protein>
    <submittedName>
        <fullName evidence="1">DM domain-containing protein</fullName>
    </submittedName>
</protein>